<evidence type="ECO:0000313" key="2">
    <source>
        <dbReference type="Proteomes" id="UP001279734"/>
    </source>
</evidence>
<dbReference type="Proteomes" id="UP001279734">
    <property type="component" value="Unassembled WGS sequence"/>
</dbReference>
<dbReference type="PANTHER" id="PTHR47850">
    <property type="entry name" value="F-BOX/KELCH-REPEAT PROTEIN OR23"/>
    <property type="match status" value="1"/>
</dbReference>
<sequence length="133" mass="15070">MADFFYLPKHYSHSGRPFSLLPPLTSSPSSPRIRRSLVLYLFDPEYLAWHALLDAGQPHVYALCNFASLSVGWHLYVLGGSLFDTRSFPMDRPSPSSVAFRFDLLFRLEPDFPMLMPRGPFACTAISDSNQIL</sequence>
<comment type="caution">
    <text evidence="1">The sequence shown here is derived from an EMBL/GenBank/DDBJ whole genome shotgun (WGS) entry which is preliminary data.</text>
</comment>
<reference evidence="1" key="1">
    <citation type="submission" date="2023-05" db="EMBL/GenBank/DDBJ databases">
        <title>Nepenthes gracilis genome sequencing.</title>
        <authorList>
            <person name="Fukushima K."/>
        </authorList>
    </citation>
    <scope>NUCLEOTIDE SEQUENCE</scope>
    <source>
        <strain evidence="1">SING2019-196</strain>
    </source>
</reference>
<dbReference type="SUPFAM" id="SSF117281">
    <property type="entry name" value="Kelch motif"/>
    <property type="match status" value="1"/>
</dbReference>
<name>A0AAD3P946_NEPGR</name>
<accession>A0AAD3P946</accession>
<keyword evidence="2" id="KW-1185">Reference proteome</keyword>
<organism evidence="1 2">
    <name type="scientific">Nepenthes gracilis</name>
    <name type="common">Slender pitcher plant</name>
    <dbReference type="NCBI Taxonomy" id="150966"/>
    <lineage>
        <taxon>Eukaryota</taxon>
        <taxon>Viridiplantae</taxon>
        <taxon>Streptophyta</taxon>
        <taxon>Embryophyta</taxon>
        <taxon>Tracheophyta</taxon>
        <taxon>Spermatophyta</taxon>
        <taxon>Magnoliopsida</taxon>
        <taxon>eudicotyledons</taxon>
        <taxon>Gunneridae</taxon>
        <taxon>Pentapetalae</taxon>
        <taxon>Caryophyllales</taxon>
        <taxon>Nepenthaceae</taxon>
        <taxon>Nepenthes</taxon>
    </lineage>
</organism>
<dbReference type="AlphaFoldDB" id="A0AAD3P946"/>
<gene>
    <name evidence="1" type="ORF">Nepgr_002028</name>
</gene>
<dbReference type="InterPro" id="IPR015915">
    <property type="entry name" value="Kelch-typ_b-propeller"/>
</dbReference>
<proteinExistence type="predicted"/>
<protein>
    <submittedName>
        <fullName evidence="1">Uncharacterized protein</fullName>
    </submittedName>
</protein>
<evidence type="ECO:0000313" key="1">
    <source>
        <dbReference type="EMBL" id="GMH00189.1"/>
    </source>
</evidence>
<dbReference type="PANTHER" id="PTHR47850:SF1">
    <property type="entry name" value="F-BOX_KELCH-REPEAT PROTEIN OR23"/>
    <property type="match status" value="1"/>
</dbReference>
<dbReference type="EMBL" id="BSYO01000002">
    <property type="protein sequence ID" value="GMH00189.1"/>
    <property type="molecule type" value="Genomic_DNA"/>
</dbReference>